<evidence type="ECO:0000313" key="8">
    <source>
        <dbReference type="Proteomes" id="UP000093000"/>
    </source>
</evidence>
<dbReference type="OrthoDB" id="422206at2759"/>
<comment type="caution">
    <text evidence="7">The sequence shown here is derived from an EMBL/GenBank/DDBJ whole genome shotgun (WGS) entry which is preliminary data.</text>
</comment>
<dbReference type="Proteomes" id="UP000093000">
    <property type="component" value="Unassembled WGS sequence"/>
</dbReference>
<feature type="transmembrane region" description="Helical" evidence="5">
    <location>
        <begin position="322"/>
        <end position="338"/>
    </location>
</feature>
<feature type="transmembrane region" description="Helical" evidence="5">
    <location>
        <begin position="290"/>
        <end position="310"/>
    </location>
</feature>
<dbReference type="PANTHER" id="PTHR10924">
    <property type="entry name" value="MAJOR FACILITATOR SUPERFAMILY PROTEIN-RELATED"/>
    <property type="match status" value="1"/>
</dbReference>
<evidence type="ECO:0000256" key="5">
    <source>
        <dbReference type="SAM" id="Phobius"/>
    </source>
</evidence>
<dbReference type="InParanoid" id="A0A1C7NIV8"/>
<dbReference type="InterPro" id="IPR049680">
    <property type="entry name" value="FLVCR1-2_SLC49-like"/>
</dbReference>
<feature type="transmembrane region" description="Helical" evidence="5">
    <location>
        <begin position="253"/>
        <end position="278"/>
    </location>
</feature>
<dbReference type="InterPro" id="IPR036259">
    <property type="entry name" value="MFS_trans_sf"/>
</dbReference>
<reference evidence="7 8" key="1">
    <citation type="submission" date="2016-03" db="EMBL/GenBank/DDBJ databases">
        <title>Choanephora cucurbitarum.</title>
        <authorList>
            <person name="Min B."/>
            <person name="Park H."/>
            <person name="Park J.-H."/>
            <person name="Shin H.-D."/>
            <person name="Choi I.-G."/>
        </authorList>
    </citation>
    <scope>NUCLEOTIDE SEQUENCE [LARGE SCALE GENOMIC DNA]</scope>
    <source>
        <strain evidence="7 8">KUS-F28377</strain>
    </source>
</reference>
<feature type="transmembrane region" description="Helical" evidence="5">
    <location>
        <begin position="344"/>
        <end position="367"/>
    </location>
</feature>
<protein>
    <submittedName>
        <fullName evidence="7">Major facilitator superfamily domain-containing protein 7-a</fullName>
    </submittedName>
</protein>
<dbReference type="PROSITE" id="PS50850">
    <property type="entry name" value="MFS"/>
    <property type="match status" value="1"/>
</dbReference>
<evidence type="ECO:0000256" key="1">
    <source>
        <dbReference type="ARBA" id="ARBA00004141"/>
    </source>
</evidence>
<dbReference type="Pfam" id="PF07690">
    <property type="entry name" value="MFS_1"/>
    <property type="match status" value="1"/>
</dbReference>
<evidence type="ECO:0000313" key="7">
    <source>
        <dbReference type="EMBL" id="OBZ89062.1"/>
    </source>
</evidence>
<dbReference type="GO" id="GO:0022857">
    <property type="term" value="F:transmembrane transporter activity"/>
    <property type="evidence" value="ECO:0007669"/>
    <property type="project" value="InterPro"/>
</dbReference>
<feature type="transmembrane region" description="Helical" evidence="5">
    <location>
        <begin position="167"/>
        <end position="191"/>
    </location>
</feature>
<dbReference type="Gene3D" id="1.20.1250.20">
    <property type="entry name" value="MFS general substrate transporter like domains"/>
    <property type="match status" value="2"/>
</dbReference>
<dbReference type="EMBL" id="LUGH01000116">
    <property type="protein sequence ID" value="OBZ89062.1"/>
    <property type="molecule type" value="Genomic_DNA"/>
</dbReference>
<keyword evidence="3 5" id="KW-1133">Transmembrane helix</keyword>
<organism evidence="7 8">
    <name type="scientific">Choanephora cucurbitarum</name>
    <dbReference type="NCBI Taxonomy" id="101091"/>
    <lineage>
        <taxon>Eukaryota</taxon>
        <taxon>Fungi</taxon>
        <taxon>Fungi incertae sedis</taxon>
        <taxon>Mucoromycota</taxon>
        <taxon>Mucoromycotina</taxon>
        <taxon>Mucoromycetes</taxon>
        <taxon>Mucorales</taxon>
        <taxon>Mucorineae</taxon>
        <taxon>Choanephoraceae</taxon>
        <taxon>Choanephoroideae</taxon>
        <taxon>Choanephora</taxon>
    </lineage>
</organism>
<dbReference type="InterPro" id="IPR020846">
    <property type="entry name" value="MFS_dom"/>
</dbReference>
<keyword evidence="8" id="KW-1185">Reference proteome</keyword>
<feature type="domain" description="Major facilitator superfamily (MFS) profile" evidence="6">
    <location>
        <begin position="29"/>
        <end position="435"/>
    </location>
</feature>
<gene>
    <name evidence="7" type="primary">mfsd7-A_0</name>
    <name evidence="7" type="ORF">A0J61_02892</name>
</gene>
<dbReference type="GO" id="GO:0016020">
    <property type="term" value="C:membrane"/>
    <property type="evidence" value="ECO:0007669"/>
    <property type="project" value="UniProtKB-SubCell"/>
</dbReference>
<feature type="transmembrane region" description="Helical" evidence="5">
    <location>
        <begin position="63"/>
        <end position="86"/>
    </location>
</feature>
<dbReference type="SUPFAM" id="SSF103473">
    <property type="entry name" value="MFS general substrate transporter"/>
    <property type="match status" value="1"/>
</dbReference>
<proteinExistence type="predicted"/>
<dbReference type="InterPro" id="IPR011701">
    <property type="entry name" value="MFS"/>
</dbReference>
<evidence type="ECO:0000259" key="6">
    <source>
        <dbReference type="PROSITE" id="PS50850"/>
    </source>
</evidence>
<comment type="subcellular location">
    <subcellularLocation>
        <location evidence="1">Membrane</location>
        <topology evidence="1">Multi-pass membrane protein</topology>
    </subcellularLocation>
</comment>
<accession>A0A1C7NIV8</accession>
<evidence type="ECO:0000256" key="3">
    <source>
        <dbReference type="ARBA" id="ARBA00022989"/>
    </source>
</evidence>
<dbReference type="PANTHER" id="PTHR10924:SF6">
    <property type="entry name" value="SOLUTE CARRIER FAMILY 49 MEMBER A3"/>
    <property type="match status" value="1"/>
</dbReference>
<dbReference type="AlphaFoldDB" id="A0A1C7NIV8"/>
<evidence type="ECO:0000256" key="2">
    <source>
        <dbReference type="ARBA" id="ARBA00022692"/>
    </source>
</evidence>
<keyword evidence="4 5" id="KW-0472">Membrane</keyword>
<feature type="transmembrane region" description="Helical" evidence="5">
    <location>
        <begin position="408"/>
        <end position="430"/>
    </location>
</feature>
<keyword evidence="2 5" id="KW-0812">Transmembrane</keyword>
<feature type="transmembrane region" description="Helical" evidence="5">
    <location>
        <begin position="197"/>
        <end position="218"/>
    </location>
</feature>
<sequence>MEHLSQKLEDHNSWHGDEDLEQPSYMFRTYKIRFYGLAVIGLSNIASSINWLSVAIVPDYADAFFGGVGLTTINWFSNIFMLCYLFAGPVSSWVYDHWSVKTGLIIGSVLQLLGSWLRYGSVHVQNAAGRVALAFIGQTICSIGQPFILNISTPFAALWFSAEGRGVATMIGGLTNAIGMAIASILMPALVKGPSSMSLGFLVIACITTGCAIPVCYFPKKPKTPPSFSASSKNKYTMTFFQSLKELLTNYNYLIILVAFGILCGLSSSVTSLLTQIVTPHGISVDEAGFIGAGFIIAGIIGAIITGAFIDRTKKHKWVLKVYVPFIGALYLSFYFAVKSAQFKYLMLVCVLLGFFTFSLLPVALELSIESTFPVSESISSACLWLSSQILGLVIMTVMDMLRDENGVMLQSLVFAACISFPMCILSTFYNSPNKRLEFEERNRIAST</sequence>
<feature type="transmembrane region" description="Helical" evidence="5">
    <location>
        <begin position="131"/>
        <end position="160"/>
    </location>
</feature>
<evidence type="ECO:0000256" key="4">
    <source>
        <dbReference type="ARBA" id="ARBA00023136"/>
    </source>
</evidence>
<name>A0A1C7NIV8_9FUNG</name>
<feature type="transmembrane region" description="Helical" evidence="5">
    <location>
        <begin position="34"/>
        <end position="57"/>
    </location>
</feature>